<dbReference type="Pfam" id="PF00847">
    <property type="entry name" value="AP2"/>
    <property type="match status" value="1"/>
</dbReference>
<dbReference type="SMART" id="SM00380">
    <property type="entry name" value="AP2"/>
    <property type="match status" value="1"/>
</dbReference>
<accession>A0AAP0LJB5</accession>
<evidence type="ECO:0000256" key="6">
    <source>
        <dbReference type="ARBA" id="ARBA00023242"/>
    </source>
</evidence>
<proteinExistence type="predicted"/>
<keyword evidence="6" id="KW-0539">Nucleus</keyword>
<evidence type="ECO:0000256" key="3">
    <source>
        <dbReference type="ARBA" id="ARBA00023015"/>
    </source>
</evidence>
<feature type="compositionally biased region" description="Pro residues" evidence="7">
    <location>
        <begin position="209"/>
        <end position="231"/>
    </location>
</feature>
<organism evidence="9 10">
    <name type="scientific">Stephania yunnanensis</name>
    <dbReference type="NCBI Taxonomy" id="152371"/>
    <lineage>
        <taxon>Eukaryota</taxon>
        <taxon>Viridiplantae</taxon>
        <taxon>Streptophyta</taxon>
        <taxon>Embryophyta</taxon>
        <taxon>Tracheophyta</taxon>
        <taxon>Spermatophyta</taxon>
        <taxon>Magnoliopsida</taxon>
        <taxon>Ranunculales</taxon>
        <taxon>Menispermaceae</taxon>
        <taxon>Menispermoideae</taxon>
        <taxon>Cissampelideae</taxon>
        <taxon>Stephania</taxon>
    </lineage>
</organism>
<dbReference type="InterPro" id="IPR036955">
    <property type="entry name" value="AP2/ERF_dom_sf"/>
</dbReference>
<keyword evidence="3" id="KW-0805">Transcription regulation</keyword>
<dbReference type="InterPro" id="IPR001471">
    <property type="entry name" value="AP2/ERF_dom"/>
</dbReference>
<gene>
    <name evidence="9" type="ORF">Syun_002795</name>
</gene>
<evidence type="ECO:0000256" key="2">
    <source>
        <dbReference type="ARBA" id="ARBA00022737"/>
    </source>
</evidence>
<dbReference type="SUPFAM" id="SSF54171">
    <property type="entry name" value="DNA-binding domain"/>
    <property type="match status" value="1"/>
</dbReference>
<evidence type="ECO:0000259" key="8">
    <source>
        <dbReference type="PROSITE" id="PS51032"/>
    </source>
</evidence>
<dbReference type="FunFam" id="3.30.730.10:FF:000002">
    <property type="entry name" value="AP2-like ethylene-responsive transcription factor"/>
    <property type="match status" value="1"/>
</dbReference>
<dbReference type="Proteomes" id="UP001420932">
    <property type="component" value="Unassembled WGS sequence"/>
</dbReference>
<comment type="caution">
    <text evidence="9">The sequence shown here is derived from an EMBL/GenBank/DDBJ whole genome shotgun (WGS) entry which is preliminary data.</text>
</comment>
<dbReference type="PROSITE" id="PS51257">
    <property type="entry name" value="PROKAR_LIPOPROTEIN"/>
    <property type="match status" value="1"/>
</dbReference>
<feature type="domain" description="AP2/ERF" evidence="8">
    <location>
        <begin position="143"/>
        <end position="201"/>
    </location>
</feature>
<dbReference type="PANTHER" id="PTHR32467:SF97">
    <property type="entry name" value="ETHYLENE-RESPONSIVE TRANSCRIPTION FACTOR WRI1"/>
    <property type="match status" value="1"/>
</dbReference>
<keyword evidence="10" id="KW-1185">Reference proteome</keyword>
<dbReference type="CDD" id="cd00018">
    <property type="entry name" value="AP2"/>
    <property type="match status" value="1"/>
</dbReference>
<protein>
    <recommendedName>
        <fullName evidence="8">AP2/ERF domain-containing protein</fullName>
    </recommendedName>
</protein>
<evidence type="ECO:0000313" key="10">
    <source>
        <dbReference type="Proteomes" id="UP001420932"/>
    </source>
</evidence>
<keyword evidence="5" id="KW-0804">Transcription</keyword>
<feature type="compositionally biased region" description="Low complexity" evidence="7">
    <location>
        <begin position="1"/>
        <end position="40"/>
    </location>
</feature>
<dbReference type="GO" id="GO:0003700">
    <property type="term" value="F:DNA-binding transcription factor activity"/>
    <property type="evidence" value="ECO:0007669"/>
    <property type="project" value="InterPro"/>
</dbReference>
<dbReference type="Gene3D" id="3.30.730.10">
    <property type="entry name" value="AP2/ERF domain"/>
    <property type="match status" value="1"/>
</dbReference>
<keyword evidence="4" id="KW-0238">DNA-binding</keyword>
<feature type="region of interest" description="Disordered" evidence="7">
    <location>
        <begin position="207"/>
        <end position="243"/>
    </location>
</feature>
<evidence type="ECO:0000256" key="1">
    <source>
        <dbReference type="ARBA" id="ARBA00004123"/>
    </source>
</evidence>
<dbReference type="EMBL" id="JBBNAF010000001">
    <property type="protein sequence ID" value="KAK9170655.1"/>
    <property type="molecule type" value="Genomic_DNA"/>
</dbReference>
<keyword evidence="2" id="KW-0677">Repeat</keyword>
<dbReference type="AlphaFoldDB" id="A0AAP0LJB5"/>
<evidence type="ECO:0000256" key="5">
    <source>
        <dbReference type="ARBA" id="ARBA00023163"/>
    </source>
</evidence>
<dbReference type="GO" id="GO:0005634">
    <property type="term" value="C:nucleus"/>
    <property type="evidence" value="ECO:0007669"/>
    <property type="project" value="UniProtKB-SubCell"/>
</dbReference>
<dbReference type="GO" id="GO:0003677">
    <property type="term" value="F:DNA binding"/>
    <property type="evidence" value="ECO:0007669"/>
    <property type="project" value="UniProtKB-KW"/>
</dbReference>
<dbReference type="PANTHER" id="PTHR32467">
    <property type="entry name" value="AP2-LIKE ETHYLENE-RESPONSIVE TRANSCRIPTION FACTOR"/>
    <property type="match status" value="1"/>
</dbReference>
<dbReference type="PROSITE" id="PS51032">
    <property type="entry name" value="AP2_ERF"/>
    <property type="match status" value="1"/>
</dbReference>
<name>A0AAP0LJB5_9MAGN</name>
<evidence type="ECO:0000256" key="4">
    <source>
        <dbReference type="ARBA" id="ARBA00023125"/>
    </source>
</evidence>
<evidence type="ECO:0000256" key="7">
    <source>
        <dbReference type="SAM" id="MobiDB-lite"/>
    </source>
</evidence>
<reference evidence="9 10" key="1">
    <citation type="submission" date="2024-01" db="EMBL/GenBank/DDBJ databases">
        <title>Genome assemblies of Stephania.</title>
        <authorList>
            <person name="Yang L."/>
        </authorList>
    </citation>
    <scope>NUCLEOTIDE SEQUENCE [LARGE SCALE GENOMIC DNA]</scope>
    <source>
        <strain evidence="9">YNDBR</strain>
        <tissue evidence="9">Leaf</tissue>
    </source>
</reference>
<sequence>MKGSSYSSTSSYSSSSSGSSSSYNCTSTSSSCSSSSPSSSDPVVPATTSSHPGGAAAAAAAGSKGGRPKRTRKTSSPLLDHTSSTTATANKRQHANTPGRRSSVYRGLSTYAREYEEMQQVSKEEYLAALRRRSSGFSRGVSKYRGVARHHHNGRWEARIGRVFGNKYLYLGTFSTQEEAAAAYDLAAIEYRGLNAVTNFDISHYIKDPAPPLPPPPQALPPPPPPPPPQQHPHSSGVEGPLLPFSEEESTIVRSSASSRIPKPDLEDSVVDQSTLLSDEYDHAWSLCCMDDTLPVPHFALERSNNELPPLFKDVVFEENIEYLFDVAVGKEDQSSSSSSSIMMSSITFE</sequence>
<feature type="region of interest" description="Disordered" evidence="7">
    <location>
        <begin position="1"/>
        <end position="103"/>
    </location>
</feature>
<feature type="compositionally biased region" description="Low complexity" evidence="7">
    <location>
        <begin position="53"/>
        <end position="62"/>
    </location>
</feature>
<dbReference type="InterPro" id="IPR016177">
    <property type="entry name" value="DNA-bd_dom_sf"/>
</dbReference>
<comment type="subcellular location">
    <subcellularLocation>
        <location evidence="1">Nucleus</location>
    </subcellularLocation>
</comment>
<evidence type="ECO:0000313" key="9">
    <source>
        <dbReference type="EMBL" id="KAK9170655.1"/>
    </source>
</evidence>
<feature type="compositionally biased region" description="Polar residues" evidence="7">
    <location>
        <begin position="74"/>
        <end position="100"/>
    </location>
</feature>